<accession>A0A1W1ZP07</accession>
<proteinExistence type="predicted"/>
<keyword evidence="2" id="KW-1185">Reference proteome</keyword>
<dbReference type="OrthoDB" id="8526034at2"/>
<dbReference type="AlphaFoldDB" id="A0A1W1ZP07"/>
<evidence type="ECO:0000313" key="2">
    <source>
        <dbReference type="Proteomes" id="UP000192708"/>
    </source>
</evidence>
<sequence>MGLSLAISMRCEALDNPWQSHRWVLKSVEADLGQYDQPKKFEVPIGREMITAHQLDQTSADEWVYRGFHIDLFVDEAEGYYLNVSSPEPSWFVMWRIEESEFHPSHEIAIPYRVMLSYNEAGRLLDGGEQVDRFVLSGEILKSIEDYVAEYYRPEPKRRIRPASFEGAYRPKEKLSGDSK</sequence>
<dbReference type="EMBL" id="FWXJ01000006">
    <property type="protein sequence ID" value="SMC50300.1"/>
    <property type="molecule type" value="Genomic_DNA"/>
</dbReference>
<evidence type="ECO:0008006" key="3">
    <source>
        <dbReference type="Google" id="ProtNLM"/>
    </source>
</evidence>
<dbReference type="InterPro" id="IPR021736">
    <property type="entry name" value="DUF3305"/>
</dbReference>
<gene>
    <name evidence="1" type="ORF">SAMN06296008_10660</name>
</gene>
<organism evidence="1 2">
    <name type="scientific">Polynucleobacter kasalickyi</name>
    <dbReference type="NCBI Taxonomy" id="1938817"/>
    <lineage>
        <taxon>Bacteria</taxon>
        <taxon>Pseudomonadati</taxon>
        <taxon>Pseudomonadota</taxon>
        <taxon>Betaproteobacteria</taxon>
        <taxon>Burkholderiales</taxon>
        <taxon>Burkholderiaceae</taxon>
        <taxon>Polynucleobacter</taxon>
    </lineage>
</organism>
<dbReference type="STRING" id="1938817.SAMN06296008_10660"/>
<protein>
    <recommendedName>
        <fullName evidence="3">DUF3305 domain-containing protein</fullName>
    </recommendedName>
</protein>
<dbReference type="Pfam" id="PF11749">
    <property type="entry name" value="DUF3305"/>
    <property type="match status" value="1"/>
</dbReference>
<reference evidence="1 2" key="1">
    <citation type="submission" date="2017-04" db="EMBL/GenBank/DDBJ databases">
        <authorList>
            <person name="Afonso C.L."/>
            <person name="Miller P.J."/>
            <person name="Scott M.A."/>
            <person name="Spackman E."/>
            <person name="Goraichik I."/>
            <person name="Dimitrov K.M."/>
            <person name="Suarez D.L."/>
            <person name="Swayne D.E."/>
        </authorList>
    </citation>
    <scope>NUCLEOTIDE SEQUENCE [LARGE SCALE GENOMIC DNA]</scope>
    <source>
        <strain evidence="1 2">VK13</strain>
    </source>
</reference>
<evidence type="ECO:0000313" key="1">
    <source>
        <dbReference type="EMBL" id="SMC50300.1"/>
    </source>
</evidence>
<dbReference type="Proteomes" id="UP000192708">
    <property type="component" value="Unassembled WGS sequence"/>
</dbReference>
<dbReference type="RefSeq" id="WP_084283395.1">
    <property type="nucleotide sequence ID" value="NZ_FWXJ01000006.1"/>
</dbReference>
<name>A0A1W1ZP07_9BURK</name>